<dbReference type="STRING" id="43989.cce_3763"/>
<accession>B1X1T1</accession>
<dbReference type="Pfam" id="PF00743">
    <property type="entry name" value="FMO-like"/>
    <property type="match status" value="1"/>
</dbReference>
<evidence type="ECO:0000256" key="4">
    <source>
        <dbReference type="ARBA" id="ARBA00022827"/>
    </source>
</evidence>
<dbReference type="InterPro" id="IPR050346">
    <property type="entry name" value="FMO-like"/>
</dbReference>
<dbReference type="InterPro" id="IPR020946">
    <property type="entry name" value="Flavin_mOase-like"/>
</dbReference>
<comment type="similarity">
    <text evidence="1">Belongs to the FMO family.</text>
</comment>
<dbReference type="EMBL" id="CP000806">
    <property type="protein sequence ID" value="ACB53111.1"/>
    <property type="molecule type" value="Genomic_DNA"/>
</dbReference>
<dbReference type="GO" id="GO:0050661">
    <property type="term" value="F:NADP binding"/>
    <property type="evidence" value="ECO:0007669"/>
    <property type="project" value="InterPro"/>
</dbReference>
<dbReference type="InterPro" id="IPR036188">
    <property type="entry name" value="FAD/NAD-bd_sf"/>
</dbReference>
<dbReference type="PRINTS" id="PR00370">
    <property type="entry name" value="FMOXYGENASE"/>
</dbReference>
<gene>
    <name evidence="7" type="ordered locus">cce_3763</name>
</gene>
<keyword evidence="8" id="KW-1185">Reference proteome</keyword>
<evidence type="ECO:0000256" key="1">
    <source>
        <dbReference type="ARBA" id="ARBA00009183"/>
    </source>
</evidence>
<evidence type="ECO:0000256" key="2">
    <source>
        <dbReference type="ARBA" id="ARBA00010139"/>
    </source>
</evidence>
<evidence type="ECO:0000256" key="5">
    <source>
        <dbReference type="ARBA" id="ARBA00022857"/>
    </source>
</evidence>
<evidence type="ECO:0000256" key="6">
    <source>
        <dbReference type="ARBA" id="ARBA00023002"/>
    </source>
</evidence>
<keyword evidence="3" id="KW-0285">Flavoprotein</keyword>
<dbReference type="Proteomes" id="UP000001203">
    <property type="component" value="Chromosome circular"/>
</dbReference>
<name>B1X1T1_CROS5</name>
<evidence type="ECO:0000313" key="8">
    <source>
        <dbReference type="Proteomes" id="UP000001203"/>
    </source>
</evidence>
<dbReference type="GO" id="GO:0004499">
    <property type="term" value="F:N,N-dimethylaniline monooxygenase activity"/>
    <property type="evidence" value="ECO:0007669"/>
    <property type="project" value="InterPro"/>
</dbReference>
<dbReference type="OrthoDB" id="465620at2"/>
<dbReference type="GO" id="GO:0050660">
    <property type="term" value="F:flavin adenine dinucleotide binding"/>
    <property type="evidence" value="ECO:0007669"/>
    <property type="project" value="InterPro"/>
</dbReference>
<proteinExistence type="inferred from homology"/>
<evidence type="ECO:0000256" key="3">
    <source>
        <dbReference type="ARBA" id="ARBA00022630"/>
    </source>
</evidence>
<dbReference type="eggNOG" id="COG2072">
    <property type="taxonomic scope" value="Bacteria"/>
</dbReference>
<comment type="similarity">
    <text evidence="2">Belongs to the FAD-binding monooxygenase family.</text>
</comment>
<dbReference type="RefSeq" id="WP_009545080.1">
    <property type="nucleotide sequence ID" value="NC_010546.1"/>
</dbReference>
<dbReference type="PANTHER" id="PTHR23023">
    <property type="entry name" value="DIMETHYLANILINE MONOOXYGENASE"/>
    <property type="match status" value="1"/>
</dbReference>
<keyword evidence="7" id="KW-0503">Monooxygenase</keyword>
<organism evidence="7 8">
    <name type="scientific">Crocosphaera subtropica (strain ATCC 51142 / BH68)</name>
    <name type="common">Cyanothece sp. (strain ATCC 51142)</name>
    <dbReference type="NCBI Taxonomy" id="43989"/>
    <lineage>
        <taxon>Bacteria</taxon>
        <taxon>Bacillati</taxon>
        <taxon>Cyanobacteriota</taxon>
        <taxon>Cyanophyceae</taxon>
        <taxon>Oscillatoriophycideae</taxon>
        <taxon>Chroococcales</taxon>
        <taxon>Aphanothecaceae</taxon>
        <taxon>Crocosphaera</taxon>
        <taxon>Crocosphaera subtropica</taxon>
    </lineage>
</organism>
<dbReference type="HOGENOM" id="CLU_006909_8_3_3"/>
<reference evidence="7 8" key="1">
    <citation type="journal article" date="2008" name="Proc. Natl. Acad. Sci. U.S.A.">
        <title>The genome of Cyanothece 51142, a unicellular diazotrophic cyanobacterium important in the marine nitrogen cycle.</title>
        <authorList>
            <person name="Welsh E.A."/>
            <person name="Liberton M."/>
            <person name="Stoeckel J."/>
            <person name="Loh T."/>
            <person name="Elvitigala T."/>
            <person name="Wang C."/>
            <person name="Wollam A."/>
            <person name="Fulton R.S."/>
            <person name="Clifton S.W."/>
            <person name="Jacobs J.M."/>
            <person name="Aurora R."/>
            <person name="Ghosh B.K."/>
            <person name="Sherman L.A."/>
            <person name="Smith R.D."/>
            <person name="Wilson R.K."/>
            <person name="Pakrasi H.B."/>
        </authorList>
    </citation>
    <scope>NUCLEOTIDE SEQUENCE [LARGE SCALE GENOMIC DNA]</scope>
    <source>
        <strain evidence="8">ATCC 51142 / BH68</strain>
    </source>
</reference>
<dbReference type="InterPro" id="IPR000960">
    <property type="entry name" value="Flavin_mOase"/>
</dbReference>
<dbReference type="AlphaFoldDB" id="B1X1T1"/>
<protein>
    <submittedName>
        <fullName evidence="7">Monooxygenase, flavin-binding family</fullName>
    </submittedName>
</protein>
<dbReference type="KEGG" id="cyt:cce_3763"/>
<sequence>MKINHNETENNLNTRQKHLILGAGFVGLGMAQALKQAGIPYDQVDASDDIGGNWYHGVYETAHIISSRKITQFTHFPMPDHYPDFPSAKNILDYLNTFADHFNLRPQIELNRKVTYIRPIENNFWEVTFANGEQRIYKGVLLCNGHHWCKRFPEFEGTFNGPIIHSKDYKRPEELKGKRVLVIGSGNSGCDLAAESARVGAKCVMSMRQSPWFIPKSFAGAPVVDFIKWWMPEWLQRLMVYGIIRLTFGTHESYGLPKPNYRIFDRHPTLNNEVPYYIKHGRITPKPAVRRLDGWEVEFQDGSRDEFDLIVCATGFHLAYPFLPSELQRVDGSVVKCYGQVFLEDYKGLYYIGWGQIRGGVGSLVSAFAPVFVRYLQLQETINVPIGLVLKELGQKLPKTHLFDPHKMFIELKLNEVFFDVVTKKAHRVDAQYTQVNNPPLPPLSSINKPELTKEMTLTSSLQ</sequence>
<dbReference type="SUPFAM" id="SSF51905">
    <property type="entry name" value="FAD/NAD(P)-binding domain"/>
    <property type="match status" value="2"/>
</dbReference>
<keyword evidence="6" id="KW-0560">Oxidoreductase</keyword>
<evidence type="ECO:0000313" key="7">
    <source>
        <dbReference type="EMBL" id="ACB53111.1"/>
    </source>
</evidence>
<keyword evidence="4" id="KW-0274">FAD</keyword>
<keyword evidence="5" id="KW-0521">NADP</keyword>
<dbReference type="Gene3D" id="3.50.50.60">
    <property type="entry name" value="FAD/NAD(P)-binding domain"/>
    <property type="match status" value="1"/>
</dbReference>